<dbReference type="Gene3D" id="1.10.1510.30">
    <property type="match status" value="1"/>
</dbReference>
<feature type="compositionally biased region" description="Gly residues" evidence="4">
    <location>
        <begin position="623"/>
        <end position="645"/>
    </location>
</feature>
<feature type="compositionally biased region" description="Gly residues" evidence="4">
    <location>
        <begin position="1038"/>
        <end position="1047"/>
    </location>
</feature>
<sequence length="1072" mass="105878">MAAPLDEADVGITEYVALTPGFSAILKHRFRDFQVREVDPQGNVARLTSVEPPRAAAPPPISAPPESSATPGTDRVSEAAGAVEPAPNGIADLPLPPPPPPPLPPPRPDTGAAEAAAKGDEGEEAGFTAPRLEAARPKLVEAFGELAGAANGARLDALLRRVVESLAAAAGAGGSAASGPAAPTPGAEGVEATSPAAQQGSGPEAAAAGSEAGQAAAGPAAEAQVPARVEVEESRGGSLAVLLEPIAAKDVRKAVHDFFRSTPGLPPMVTTTVSAPDPAAAVGAGAEEGGERPTKRQRSEPQGGRGRGGGSGGGKAKPDPAAAVTVIRVSFSPSDLRGGGRGGGGRHRDGGGRGDWGRGGGRGSGRGDRRDRGGRGDRRGDGGEGGGGGGGGWGGGGQVWEGGSRRFVRFVLYKENMDTQVALSTVAKLAGIPNGGCFGFAGTKDKRGVTCQWVTAFKVFPARLAALNARLRGMRLGAFGFVDSGLKLGCLGGNEFELLLRDVRPEGGGAEAGGGAEETVARVSAACREVAAHGFINYFGLQRFGTGGSPTHLVGAALLRGDFERAARLVLTGRPGERADVASARAAFLDGGDVWAALRGLPHFMLGERAILNALARAADPSGNGGGGAGGGRGRGGRGGRGGGRGRGRGWDDGGGGDRGPAGTAPAAAGAAAAFPAGAWACALLAIPRTLRMMYLHAWQSGIWNAAASHRIRVYGRDRAVAGDLVLPRCGSGADADAVAEGGGDEDEDGAAAAAEADGAAGGEADGDGEGAGPAPGSASSRLSAVVLVTEEDERSGRYSVFDVVLPLPGTQVHYPQHETGAEMRRLALEAGVDLEAACAAASASGAAGGGRGGGGGGRGAAHELSFASLTGDYRRLLHKPGNFSAQLKRYLDPNDDSLAPTDLELLNRQPSTAPPVTVTVTAAADASSDPPGAGAADGTTPEAAAAGAGAGVAVSGEGPLLALSLRFRLPPSCYATMLLRELMKTSTSRTFHSGLSAAAAPAPAAAPGAAEAPGAAAQPEAPAEGEAEAVAEAEVGAGAGEQGGGMEEASAGADEAAGEGAGGGAEAMEAE</sequence>
<gene>
    <name evidence="6" type="ORF">HYH03_015221</name>
</gene>
<dbReference type="GO" id="GO:0001522">
    <property type="term" value="P:pseudouridine synthesis"/>
    <property type="evidence" value="ECO:0007669"/>
    <property type="project" value="InterPro"/>
</dbReference>
<protein>
    <recommendedName>
        <fullName evidence="5">TRUD domain-containing protein</fullName>
    </recommendedName>
</protein>
<dbReference type="InterPro" id="IPR011760">
    <property type="entry name" value="PsdUridine_synth_TruD_insert"/>
</dbReference>
<dbReference type="InterPro" id="IPR020103">
    <property type="entry name" value="PsdUridine_synth_cat_dom_sf"/>
</dbReference>
<dbReference type="InterPro" id="IPR001656">
    <property type="entry name" value="PsdUridine_synth_TruD"/>
</dbReference>
<feature type="compositionally biased region" description="Gly residues" evidence="4">
    <location>
        <begin position="383"/>
        <end position="398"/>
    </location>
</feature>
<dbReference type="AlphaFoldDB" id="A0A835XMM8"/>
<organism evidence="6 7">
    <name type="scientific">Edaphochlamys debaryana</name>
    <dbReference type="NCBI Taxonomy" id="47281"/>
    <lineage>
        <taxon>Eukaryota</taxon>
        <taxon>Viridiplantae</taxon>
        <taxon>Chlorophyta</taxon>
        <taxon>core chlorophytes</taxon>
        <taxon>Chlorophyceae</taxon>
        <taxon>CS clade</taxon>
        <taxon>Chlamydomonadales</taxon>
        <taxon>Chlamydomonadales incertae sedis</taxon>
        <taxon>Edaphochlamys</taxon>
    </lineage>
</organism>
<dbReference type="InterPro" id="IPR042214">
    <property type="entry name" value="TruD_catalytic"/>
</dbReference>
<dbReference type="InterPro" id="IPR020119">
    <property type="entry name" value="PsdUridine_synth_TruD_CS"/>
</dbReference>
<dbReference type="Gene3D" id="3.30.2350.20">
    <property type="entry name" value="TruD, catalytic domain"/>
    <property type="match status" value="2"/>
</dbReference>
<dbReference type="OrthoDB" id="447290at2759"/>
<feature type="region of interest" description="Disordered" evidence="4">
    <location>
        <begin position="924"/>
        <end position="943"/>
    </location>
</feature>
<feature type="region of interest" description="Disordered" evidence="4">
    <location>
        <begin position="259"/>
        <end position="398"/>
    </location>
</feature>
<dbReference type="SUPFAM" id="SSF55120">
    <property type="entry name" value="Pseudouridine synthase"/>
    <property type="match status" value="1"/>
</dbReference>
<feature type="region of interest" description="Disordered" evidence="4">
    <location>
        <begin position="622"/>
        <end position="666"/>
    </location>
</feature>
<name>A0A835XMM8_9CHLO</name>
<feature type="compositionally biased region" description="Gly residues" evidence="4">
    <location>
        <begin position="760"/>
        <end position="774"/>
    </location>
</feature>
<feature type="compositionally biased region" description="Low complexity" evidence="4">
    <location>
        <begin position="177"/>
        <end position="221"/>
    </location>
</feature>
<feature type="domain" description="TRUD" evidence="5">
    <location>
        <begin position="534"/>
        <end position="857"/>
    </location>
</feature>
<dbReference type="GO" id="GO:0009982">
    <property type="term" value="F:pseudouridine synthase activity"/>
    <property type="evidence" value="ECO:0007669"/>
    <property type="project" value="InterPro"/>
</dbReference>
<dbReference type="Pfam" id="PF01142">
    <property type="entry name" value="TruD"/>
    <property type="match status" value="2"/>
</dbReference>
<accession>A0A835XMM8</accession>
<evidence type="ECO:0000313" key="6">
    <source>
        <dbReference type="EMBL" id="KAG2486127.1"/>
    </source>
</evidence>
<feature type="region of interest" description="Disordered" evidence="4">
    <location>
        <begin position="44"/>
        <end position="130"/>
    </location>
</feature>
<evidence type="ECO:0000256" key="3">
    <source>
        <dbReference type="ARBA" id="ARBA00023235"/>
    </source>
</evidence>
<evidence type="ECO:0000256" key="2">
    <source>
        <dbReference type="ARBA" id="ARBA00022694"/>
    </source>
</evidence>
<feature type="compositionally biased region" description="Gly residues" evidence="4">
    <location>
        <begin position="303"/>
        <end position="315"/>
    </location>
</feature>
<feature type="compositionally biased region" description="Basic and acidic residues" evidence="4">
    <location>
        <begin position="346"/>
        <end position="356"/>
    </location>
</feature>
<dbReference type="GO" id="GO:0008033">
    <property type="term" value="P:tRNA processing"/>
    <property type="evidence" value="ECO:0007669"/>
    <property type="project" value="UniProtKB-KW"/>
</dbReference>
<evidence type="ECO:0000259" key="5">
    <source>
        <dbReference type="PROSITE" id="PS50984"/>
    </source>
</evidence>
<comment type="similarity">
    <text evidence="1">Belongs to the pseudouridine synthase TruD family.</text>
</comment>
<evidence type="ECO:0000256" key="4">
    <source>
        <dbReference type="SAM" id="MobiDB-lite"/>
    </source>
</evidence>
<feature type="compositionally biased region" description="Basic and acidic residues" evidence="4">
    <location>
        <begin position="289"/>
        <end position="299"/>
    </location>
</feature>
<dbReference type="PROSITE" id="PS50984">
    <property type="entry name" value="TRUD"/>
    <property type="match status" value="1"/>
</dbReference>
<reference evidence="6" key="1">
    <citation type="journal article" date="2020" name="bioRxiv">
        <title>Comparative genomics of Chlamydomonas.</title>
        <authorList>
            <person name="Craig R.J."/>
            <person name="Hasan A.R."/>
            <person name="Ness R.W."/>
            <person name="Keightley P.D."/>
        </authorList>
    </citation>
    <scope>NUCLEOTIDE SEQUENCE</scope>
    <source>
        <strain evidence="6">CCAP 11/70</strain>
    </source>
</reference>
<proteinExistence type="inferred from homology"/>
<dbReference type="Proteomes" id="UP000612055">
    <property type="component" value="Unassembled WGS sequence"/>
</dbReference>
<feature type="region of interest" description="Disordered" evidence="4">
    <location>
        <begin position="1007"/>
        <end position="1072"/>
    </location>
</feature>
<dbReference type="PANTHER" id="PTHR13326:SF21">
    <property type="entry name" value="PSEUDOURIDYLATE SYNTHASE PUS7L"/>
    <property type="match status" value="1"/>
</dbReference>
<evidence type="ECO:0000256" key="1">
    <source>
        <dbReference type="ARBA" id="ARBA00007953"/>
    </source>
</evidence>
<dbReference type="PROSITE" id="PS01268">
    <property type="entry name" value="UPF0024"/>
    <property type="match status" value="1"/>
</dbReference>
<feature type="compositionally biased region" description="Basic and acidic residues" evidence="4">
    <location>
        <begin position="365"/>
        <end position="382"/>
    </location>
</feature>
<keyword evidence="2" id="KW-0819">tRNA processing</keyword>
<feature type="compositionally biased region" description="Pro residues" evidence="4">
    <location>
        <begin position="94"/>
        <end position="108"/>
    </location>
</feature>
<comment type="caution">
    <text evidence="6">The sequence shown here is derived from an EMBL/GenBank/DDBJ whole genome shotgun (WGS) entry which is preliminary data.</text>
</comment>
<dbReference type="GO" id="GO:0003723">
    <property type="term" value="F:RNA binding"/>
    <property type="evidence" value="ECO:0007669"/>
    <property type="project" value="InterPro"/>
</dbReference>
<dbReference type="EMBL" id="JAEHOE010000117">
    <property type="protein sequence ID" value="KAG2486127.1"/>
    <property type="molecule type" value="Genomic_DNA"/>
</dbReference>
<keyword evidence="3" id="KW-0413">Isomerase</keyword>
<feature type="compositionally biased region" description="Low complexity" evidence="4">
    <location>
        <begin position="1007"/>
        <end position="1023"/>
    </location>
</feature>
<dbReference type="GO" id="GO:0005634">
    <property type="term" value="C:nucleus"/>
    <property type="evidence" value="ECO:0007669"/>
    <property type="project" value="TreeGrafter"/>
</dbReference>
<dbReference type="CDD" id="cd02576">
    <property type="entry name" value="PseudoU_synth_ScPUS7"/>
    <property type="match status" value="1"/>
</dbReference>
<evidence type="ECO:0000313" key="7">
    <source>
        <dbReference type="Proteomes" id="UP000612055"/>
    </source>
</evidence>
<feature type="region of interest" description="Disordered" evidence="4">
    <location>
        <begin position="171"/>
        <end position="221"/>
    </location>
</feature>
<dbReference type="Gene3D" id="3.30.70.3160">
    <property type="match status" value="1"/>
</dbReference>
<dbReference type="PANTHER" id="PTHR13326">
    <property type="entry name" value="TRNA PSEUDOURIDINE SYNTHASE D"/>
    <property type="match status" value="1"/>
</dbReference>
<feature type="region of interest" description="Disordered" evidence="4">
    <location>
        <begin position="733"/>
        <end position="782"/>
    </location>
</feature>
<keyword evidence="7" id="KW-1185">Reference proteome</keyword>